<protein>
    <submittedName>
        <fullName evidence="2">Uncharacterized protein</fullName>
    </submittedName>
</protein>
<sequence length="118" mass="12934">MRILARTYALPRARAEEMEVALNKRSEGGAAHKYTAVKTEVVETICNRSMSQRGRAVMNVKTMAWKTTPSRHVWQETAHAQRATNQATLRGSAEAVKEGAGSWPMPTGKSTPTDIAHG</sequence>
<comment type="caution">
    <text evidence="2">The sequence shown here is derived from an EMBL/GenBank/DDBJ whole genome shotgun (WGS) entry which is preliminary data.</text>
</comment>
<gene>
    <name evidence="2" type="ORF">NDU88_002418</name>
</gene>
<proteinExistence type="predicted"/>
<dbReference type="Proteomes" id="UP001066276">
    <property type="component" value="Chromosome 9"/>
</dbReference>
<dbReference type="AlphaFoldDB" id="A0AAV7MQG8"/>
<evidence type="ECO:0000313" key="2">
    <source>
        <dbReference type="EMBL" id="KAJ1105010.1"/>
    </source>
</evidence>
<organism evidence="2 3">
    <name type="scientific">Pleurodeles waltl</name>
    <name type="common">Iberian ribbed newt</name>
    <dbReference type="NCBI Taxonomy" id="8319"/>
    <lineage>
        <taxon>Eukaryota</taxon>
        <taxon>Metazoa</taxon>
        <taxon>Chordata</taxon>
        <taxon>Craniata</taxon>
        <taxon>Vertebrata</taxon>
        <taxon>Euteleostomi</taxon>
        <taxon>Amphibia</taxon>
        <taxon>Batrachia</taxon>
        <taxon>Caudata</taxon>
        <taxon>Salamandroidea</taxon>
        <taxon>Salamandridae</taxon>
        <taxon>Pleurodelinae</taxon>
        <taxon>Pleurodeles</taxon>
    </lineage>
</organism>
<evidence type="ECO:0000313" key="3">
    <source>
        <dbReference type="Proteomes" id="UP001066276"/>
    </source>
</evidence>
<evidence type="ECO:0000256" key="1">
    <source>
        <dbReference type="SAM" id="MobiDB-lite"/>
    </source>
</evidence>
<reference evidence="2" key="1">
    <citation type="journal article" date="2022" name="bioRxiv">
        <title>Sequencing and chromosome-scale assembly of the giantPleurodeles waltlgenome.</title>
        <authorList>
            <person name="Brown T."/>
            <person name="Elewa A."/>
            <person name="Iarovenko S."/>
            <person name="Subramanian E."/>
            <person name="Araus A.J."/>
            <person name="Petzold A."/>
            <person name="Susuki M."/>
            <person name="Suzuki K.-i.T."/>
            <person name="Hayashi T."/>
            <person name="Toyoda A."/>
            <person name="Oliveira C."/>
            <person name="Osipova E."/>
            <person name="Leigh N.D."/>
            <person name="Simon A."/>
            <person name="Yun M.H."/>
        </authorList>
    </citation>
    <scope>NUCLEOTIDE SEQUENCE</scope>
    <source>
        <strain evidence="2">20211129_DDA</strain>
        <tissue evidence="2">Liver</tissue>
    </source>
</reference>
<feature type="region of interest" description="Disordered" evidence="1">
    <location>
        <begin position="80"/>
        <end position="118"/>
    </location>
</feature>
<dbReference type="EMBL" id="JANPWB010000013">
    <property type="protein sequence ID" value="KAJ1105010.1"/>
    <property type="molecule type" value="Genomic_DNA"/>
</dbReference>
<name>A0AAV7MQG8_PLEWA</name>
<accession>A0AAV7MQG8</accession>
<keyword evidence="3" id="KW-1185">Reference proteome</keyword>
<feature type="compositionally biased region" description="Polar residues" evidence="1">
    <location>
        <begin position="108"/>
        <end position="118"/>
    </location>
</feature>